<dbReference type="Pfam" id="PF05448">
    <property type="entry name" value="AXE1"/>
    <property type="match status" value="1"/>
</dbReference>
<dbReference type="InterPro" id="IPR008391">
    <property type="entry name" value="AXE1_dom"/>
</dbReference>
<comment type="caution">
    <text evidence="2">The sequence shown here is derived from an EMBL/GenBank/DDBJ whole genome shotgun (WGS) entry which is preliminary data.</text>
</comment>
<evidence type="ECO:0000313" key="2">
    <source>
        <dbReference type="EMBL" id="MFC5407487.1"/>
    </source>
</evidence>
<sequence>MPLVDMPLEKLKEYQGINPRPADFDEYWERAIAEMRAVDPQVELVPSGFQTPQAECFDLYFTGVRGARIHAKYVRPKGVSEPHPAVLLFHGYTGNAGDWGDKLAYASLGFSVLAMDCRGQGGSSEDVGGTTGNTHHGHIIRGLDDHPDNLLFRHIFLDTAQLAGIAMGLPEIDAERVYAHGGSQGGALTIACAALEPRVKKASTVFPFLCDYKRTYEMDLAKDAYEELRKYFRFFDPLHEREDEIFEKLGYIDLQFLAHRIRGEVLMLVGLMDTICPPSTQFAAYNKMTAPKQLVIYPDFGHEHLPGSGDKTIQFFLKD</sequence>
<dbReference type="PANTHER" id="PTHR40111">
    <property type="entry name" value="CEPHALOSPORIN-C DEACETYLASE"/>
    <property type="match status" value="1"/>
</dbReference>
<reference evidence="3" key="1">
    <citation type="journal article" date="2019" name="Int. J. Syst. Evol. Microbiol.">
        <title>The Global Catalogue of Microorganisms (GCM) 10K type strain sequencing project: providing services to taxonomists for standard genome sequencing and annotation.</title>
        <authorList>
            <consortium name="The Broad Institute Genomics Platform"/>
            <consortium name="The Broad Institute Genome Sequencing Center for Infectious Disease"/>
            <person name="Wu L."/>
            <person name="Ma J."/>
        </authorList>
    </citation>
    <scope>NUCLEOTIDE SEQUENCE [LARGE SCALE GENOMIC DNA]</scope>
    <source>
        <strain evidence="3">CGMCC 1.18575</strain>
    </source>
</reference>
<dbReference type="SUPFAM" id="SSF53474">
    <property type="entry name" value="alpha/beta-Hydrolases"/>
    <property type="match status" value="1"/>
</dbReference>
<keyword evidence="3" id="KW-1185">Reference proteome</keyword>
<organism evidence="2 3">
    <name type="scientific">Cohnella soli</name>
    <dbReference type="NCBI Taxonomy" id="425005"/>
    <lineage>
        <taxon>Bacteria</taxon>
        <taxon>Bacillati</taxon>
        <taxon>Bacillota</taxon>
        <taxon>Bacilli</taxon>
        <taxon>Bacillales</taxon>
        <taxon>Paenibacillaceae</taxon>
        <taxon>Cohnella</taxon>
    </lineage>
</organism>
<feature type="domain" description="Acetyl xylan esterase" evidence="1">
    <location>
        <begin position="1"/>
        <end position="317"/>
    </location>
</feature>
<keyword evidence="2" id="KW-0378">Hydrolase</keyword>
<protein>
    <submittedName>
        <fullName evidence="2">Alpha/beta fold hydrolase</fullName>
    </submittedName>
</protein>
<dbReference type="RefSeq" id="WP_378140193.1">
    <property type="nucleotide sequence ID" value="NZ_JBHSMI010000067.1"/>
</dbReference>
<evidence type="ECO:0000259" key="1">
    <source>
        <dbReference type="Pfam" id="PF05448"/>
    </source>
</evidence>
<accession>A0ABW0I5U7</accession>
<dbReference type="Proteomes" id="UP001596113">
    <property type="component" value="Unassembled WGS sequence"/>
</dbReference>
<evidence type="ECO:0000313" key="3">
    <source>
        <dbReference type="Proteomes" id="UP001596113"/>
    </source>
</evidence>
<proteinExistence type="predicted"/>
<dbReference type="EMBL" id="JBHSMI010000067">
    <property type="protein sequence ID" value="MFC5407487.1"/>
    <property type="molecule type" value="Genomic_DNA"/>
</dbReference>
<dbReference type="PANTHER" id="PTHR40111:SF1">
    <property type="entry name" value="CEPHALOSPORIN-C DEACETYLASE"/>
    <property type="match status" value="1"/>
</dbReference>
<dbReference type="InterPro" id="IPR039069">
    <property type="entry name" value="CE7"/>
</dbReference>
<dbReference type="InterPro" id="IPR029058">
    <property type="entry name" value="AB_hydrolase_fold"/>
</dbReference>
<dbReference type="GO" id="GO:0016787">
    <property type="term" value="F:hydrolase activity"/>
    <property type="evidence" value="ECO:0007669"/>
    <property type="project" value="UniProtKB-KW"/>
</dbReference>
<dbReference type="Gene3D" id="3.40.50.1820">
    <property type="entry name" value="alpha/beta hydrolase"/>
    <property type="match status" value="1"/>
</dbReference>
<name>A0ABW0I5U7_9BACL</name>
<gene>
    <name evidence="2" type="ORF">ACFPOF_32555</name>
</gene>